<protein>
    <recommendedName>
        <fullName evidence="1">SAM domain-containing protein</fullName>
    </recommendedName>
</protein>
<sequence>MPSLTYTSSNCRWSGLWSAPAMATDVTSLPASCSGGRTNTELTRWTTTIAANRFNKVKGVRPTIPPSLDSSTRDMPSEQSFLGPLATPIEYDPILPQETPLTPIMDFGGGSSHVTETMKSMVPPHISTAGGPTGFRWIMPTGRKIIPGSGIKPPKHATNTRLLRSSLAMHVSTSLGSSFGSNSLQSSGESKGLGGMIKAHRKIPKKVETDQEKLQKQGSNSMENGFLNKAVPKNDAGSSSYDHPTPEYNCHVKAYQQQNVQVPSLMESGRSVGSTINTVTSSKSSKSSRSTATLVAHNTTDESIDSPTSHLTISLGSGQLQQVLHKLQLNQYLDMFVDQEVDLDAFLELSELDLQDLGIDTAPARNKILAAITSLKAKI</sequence>
<dbReference type="EMBL" id="CAXKWB010026420">
    <property type="protein sequence ID" value="CAL4130183.1"/>
    <property type="molecule type" value="Genomic_DNA"/>
</dbReference>
<dbReference type="Gene3D" id="1.10.150.50">
    <property type="entry name" value="Transcription Factor, Ets-1"/>
    <property type="match status" value="1"/>
</dbReference>
<feature type="domain" description="SAM" evidence="1">
    <location>
        <begin position="324"/>
        <end position="378"/>
    </location>
</feature>
<evidence type="ECO:0000313" key="2">
    <source>
        <dbReference type="EMBL" id="CAL4130183.1"/>
    </source>
</evidence>
<keyword evidence="3" id="KW-1185">Reference proteome</keyword>
<comment type="caution">
    <text evidence="2">The sequence shown here is derived from an EMBL/GenBank/DDBJ whole genome shotgun (WGS) entry which is preliminary data.</text>
</comment>
<dbReference type="AlphaFoldDB" id="A0AAV2RMH3"/>
<gene>
    <name evidence="2" type="ORF">MNOR_LOCUS26442</name>
</gene>
<dbReference type="SMART" id="SM00454">
    <property type="entry name" value="SAM"/>
    <property type="match status" value="1"/>
</dbReference>
<evidence type="ECO:0000313" key="3">
    <source>
        <dbReference type="Proteomes" id="UP001497623"/>
    </source>
</evidence>
<reference evidence="2 3" key="1">
    <citation type="submission" date="2024-05" db="EMBL/GenBank/DDBJ databases">
        <authorList>
            <person name="Wallberg A."/>
        </authorList>
    </citation>
    <scope>NUCLEOTIDE SEQUENCE [LARGE SCALE GENOMIC DNA]</scope>
</reference>
<dbReference type="PROSITE" id="PS50105">
    <property type="entry name" value="SAM_DOMAIN"/>
    <property type="match status" value="1"/>
</dbReference>
<dbReference type="InterPro" id="IPR001660">
    <property type="entry name" value="SAM"/>
</dbReference>
<proteinExistence type="predicted"/>
<organism evidence="2 3">
    <name type="scientific">Meganyctiphanes norvegica</name>
    <name type="common">Northern krill</name>
    <name type="synonym">Thysanopoda norvegica</name>
    <dbReference type="NCBI Taxonomy" id="48144"/>
    <lineage>
        <taxon>Eukaryota</taxon>
        <taxon>Metazoa</taxon>
        <taxon>Ecdysozoa</taxon>
        <taxon>Arthropoda</taxon>
        <taxon>Crustacea</taxon>
        <taxon>Multicrustacea</taxon>
        <taxon>Malacostraca</taxon>
        <taxon>Eumalacostraca</taxon>
        <taxon>Eucarida</taxon>
        <taxon>Euphausiacea</taxon>
        <taxon>Euphausiidae</taxon>
        <taxon>Meganyctiphanes</taxon>
    </lineage>
</organism>
<dbReference type="InterPro" id="IPR013761">
    <property type="entry name" value="SAM/pointed_sf"/>
</dbReference>
<dbReference type="SUPFAM" id="SSF47769">
    <property type="entry name" value="SAM/Pointed domain"/>
    <property type="match status" value="1"/>
</dbReference>
<dbReference type="Pfam" id="PF00536">
    <property type="entry name" value="SAM_1"/>
    <property type="match status" value="1"/>
</dbReference>
<name>A0AAV2RMH3_MEGNR</name>
<accession>A0AAV2RMH3</accession>
<dbReference type="Proteomes" id="UP001497623">
    <property type="component" value="Unassembled WGS sequence"/>
</dbReference>
<feature type="non-terminal residue" evidence="2">
    <location>
        <position position="379"/>
    </location>
</feature>
<evidence type="ECO:0000259" key="1">
    <source>
        <dbReference type="PROSITE" id="PS50105"/>
    </source>
</evidence>